<proteinExistence type="predicted"/>
<evidence type="ECO:0000313" key="2">
    <source>
        <dbReference type="EMBL" id="GAA1827990.1"/>
    </source>
</evidence>
<sequence length="488" mass="51655">MPFPAPPAPASYPAAPAASYPAAPAAASFPPASFPPASFPAAPGVAGFPVDPAAAYPVNPTNGGFAAGVGYPPPAGYPAAQGYPDPRQGAHNAVPGHVGAPYAEPVQAPNGGFVRPEAPAAYAAPAAPRYDEQGGRYDALAGGGYRAPAETEVPLQRHMFTPPVEPAPWRDTSFAEVPAPAPAPPVSGPGPQPGVPAPGSRSNWPLVPRDDDDMAVRQPAAYPNAYPSLEAEDSGQFSLTFDVDPLDRAAPARPTYDDRVPPPWLADDLQSDPPVLRLVDSPDYGETPTPDPLTDPLQTDSTGEMRFGPPQLRVIDNNGSRTAGGGRSRRTSQERMAPINSAPAGAEADGDLLIFSQTRSAWFTHLDEDEPREAEQLAWTSVADEGWRAAEQASRPAVGDETMAGLPRRVPQANLVPGSPATQSRPLRIVRDAASIAEHTTGYFRGWRRGQEIGGFAVGQRDRGAWDFNREQRSREGRDHADQRTRRP</sequence>
<feature type="compositionally biased region" description="Pro residues" evidence="1">
    <location>
        <begin position="179"/>
        <end position="196"/>
    </location>
</feature>
<dbReference type="Proteomes" id="UP001500218">
    <property type="component" value="Unassembled WGS sequence"/>
</dbReference>
<accession>A0ABN2MKQ9</accession>
<reference evidence="2 3" key="1">
    <citation type="journal article" date="2019" name="Int. J. Syst. Evol. Microbiol.">
        <title>The Global Catalogue of Microorganisms (GCM) 10K type strain sequencing project: providing services to taxonomists for standard genome sequencing and annotation.</title>
        <authorList>
            <consortium name="The Broad Institute Genomics Platform"/>
            <consortium name="The Broad Institute Genome Sequencing Center for Infectious Disease"/>
            <person name="Wu L."/>
            <person name="Ma J."/>
        </authorList>
    </citation>
    <scope>NUCLEOTIDE SEQUENCE [LARGE SCALE GENOMIC DNA]</scope>
    <source>
        <strain evidence="2 3">JCM 13250</strain>
    </source>
</reference>
<protein>
    <submittedName>
        <fullName evidence="2">Uncharacterized protein</fullName>
    </submittedName>
</protein>
<feature type="region of interest" description="Disordered" evidence="1">
    <location>
        <begin position="160"/>
        <end position="335"/>
    </location>
</feature>
<comment type="caution">
    <text evidence="2">The sequence shown here is derived from an EMBL/GenBank/DDBJ whole genome shotgun (WGS) entry which is preliminary data.</text>
</comment>
<feature type="compositionally biased region" description="Basic and acidic residues" evidence="1">
    <location>
        <begin position="460"/>
        <end position="488"/>
    </location>
</feature>
<evidence type="ECO:0000256" key="1">
    <source>
        <dbReference type="SAM" id="MobiDB-lite"/>
    </source>
</evidence>
<keyword evidence="3" id="KW-1185">Reference proteome</keyword>
<dbReference type="EMBL" id="BAAALT010000245">
    <property type="protein sequence ID" value="GAA1827990.1"/>
    <property type="molecule type" value="Genomic_DNA"/>
</dbReference>
<organism evidence="2 3">
    <name type="scientific">Luedemannella flava</name>
    <dbReference type="NCBI Taxonomy" id="349316"/>
    <lineage>
        <taxon>Bacteria</taxon>
        <taxon>Bacillati</taxon>
        <taxon>Actinomycetota</taxon>
        <taxon>Actinomycetes</taxon>
        <taxon>Micromonosporales</taxon>
        <taxon>Micromonosporaceae</taxon>
        <taxon>Luedemannella</taxon>
    </lineage>
</organism>
<feature type="region of interest" description="Disordered" evidence="1">
    <location>
        <begin position="459"/>
        <end position="488"/>
    </location>
</feature>
<gene>
    <name evidence="2" type="ORF">GCM10009682_53950</name>
</gene>
<name>A0ABN2MKQ9_9ACTN</name>
<evidence type="ECO:0000313" key="3">
    <source>
        <dbReference type="Proteomes" id="UP001500218"/>
    </source>
</evidence>